<dbReference type="Proteomes" id="UP001162889">
    <property type="component" value="Unassembled WGS sequence"/>
</dbReference>
<evidence type="ECO:0000313" key="5">
    <source>
        <dbReference type="Proteomes" id="UP001155901"/>
    </source>
</evidence>
<dbReference type="AlphaFoldDB" id="A0AA41HAJ0"/>
<dbReference type="PANTHER" id="PTHR34847:SF1">
    <property type="entry name" value="NODULATION PROTEIN U"/>
    <property type="match status" value="1"/>
</dbReference>
<gene>
    <name evidence="3" type="ORF">KVP70_23065</name>
    <name evidence="4" type="ORF">L1274_001204</name>
</gene>
<reference evidence="4" key="2">
    <citation type="submission" date="2022-03" db="EMBL/GenBank/DDBJ databases">
        <title>Genome Encyclopedia of Bacteria and Archaea VI: Functional Genomics of Type Strains.</title>
        <authorList>
            <person name="Whitman W."/>
        </authorList>
    </citation>
    <scope>NUCLEOTIDE SEQUENCE</scope>
    <source>
        <strain evidence="4">HSC-15S17</strain>
    </source>
</reference>
<proteinExistence type="predicted"/>
<sequence>MIDGEVVAAIEEERLTRRKHTGKLPLLAMRACLETAHCGAGDVDLFAFGEQGGSGKHRDPSITVDAWSIVLQAALGLAAPPRTRVKLFDHHLCHALSAYALSGYDEALVFTADGFGDGISGYVIEVRGRRLEILEQIAVPDSLGGLYQTALPLLGFGAHDEFKMMGLAPYGNPSTYRQAYASAYWLEAEGRYQLNRSVLQRHLAELGPPRRPDEGFSARDCDLAAAAQEALEDIAFHVLRYHSGATGARNLCAAGGVMQNCALNGRLARSGLFERIFVQPAAGDCGLALGAACLGHLQHGGAGAHAIAPQSHVFLGRPIPEEHALAAQLRRWDGLLSFRRCDEIAQTAAQLLAAGQVLGWVQGRSEFGPRALGNRSILADPRDAANKDRINAMVKKREAFRPFAPAVRSEDADRYFELPEGVDCSFMTVVVPVRQEFQPVLGAVTHVDGTARVQVVKRGHNALFWQLLEAFGGLTGVPVLLNTSFNNNHEPIVDSVDDAVTCFLTTGLDALAIGPFLVSKAELSPQRVLALQPVLGDGGSLATGWAQTADGNLEQFYVLLDAYRQISISSAAYQMLAAGTSVAQDGGLAAGLADELLALWEQRAIHLRPASFIPPSAP</sequence>
<dbReference type="GO" id="GO:0016740">
    <property type="term" value="F:transferase activity"/>
    <property type="evidence" value="ECO:0007669"/>
    <property type="project" value="UniProtKB-KW"/>
</dbReference>
<keyword evidence="6" id="KW-1185">Reference proteome</keyword>
<evidence type="ECO:0000259" key="1">
    <source>
        <dbReference type="Pfam" id="PF02543"/>
    </source>
</evidence>
<dbReference type="InterPro" id="IPR051338">
    <property type="entry name" value="NodU/CmcH_Carbamoyltrnsfr"/>
</dbReference>
<evidence type="ECO:0000313" key="3">
    <source>
        <dbReference type="EMBL" id="MBV6323820.1"/>
    </source>
</evidence>
<reference evidence="3" key="1">
    <citation type="submission" date="2021-07" db="EMBL/GenBank/DDBJ databases">
        <title>Characterization of violacein-producing bacteria and related species.</title>
        <authorList>
            <person name="Wilson H.S."/>
            <person name="De Leon M.E."/>
        </authorList>
    </citation>
    <scope>NUCLEOTIDE SEQUENCE</scope>
    <source>
        <strain evidence="3">HSC-15S17</strain>
    </source>
</reference>
<dbReference type="Pfam" id="PF02543">
    <property type="entry name" value="Carbam_trans_N"/>
    <property type="match status" value="1"/>
</dbReference>
<dbReference type="Pfam" id="PF16861">
    <property type="entry name" value="Carbam_trans_C"/>
    <property type="match status" value="1"/>
</dbReference>
<feature type="domain" description="Carbamoyltransferase" evidence="1">
    <location>
        <begin position="67"/>
        <end position="293"/>
    </location>
</feature>
<evidence type="ECO:0000313" key="6">
    <source>
        <dbReference type="Proteomes" id="UP001162889"/>
    </source>
</evidence>
<accession>A0AA41HAJ0</accession>
<evidence type="ECO:0000259" key="2">
    <source>
        <dbReference type="Pfam" id="PF16861"/>
    </source>
</evidence>
<comment type="caution">
    <text evidence="3">The sequence shown here is derived from an EMBL/GenBank/DDBJ whole genome shotgun (WGS) entry which is preliminary data.</text>
</comment>
<evidence type="ECO:0000313" key="4">
    <source>
        <dbReference type="EMBL" id="MCP2007511.1"/>
    </source>
</evidence>
<dbReference type="InterPro" id="IPR031730">
    <property type="entry name" value="Carbam_trans_C"/>
</dbReference>
<dbReference type="PANTHER" id="PTHR34847">
    <property type="entry name" value="NODULATION PROTEIN U"/>
    <property type="match status" value="1"/>
</dbReference>
<keyword evidence="4" id="KW-0808">Transferase</keyword>
<name>A0AA41HAJ0_9BURK</name>
<organism evidence="3 5">
    <name type="scientific">Duganella violaceipulchra</name>
    <dbReference type="NCBI Taxonomy" id="2849652"/>
    <lineage>
        <taxon>Bacteria</taxon>
        <taxon>Pseudomonadati</taxon>
        <taxon>Pseudomonadota</taxon>
        <taxon>Betaproteobacteria</taxon>
        <taxon>Burkholderiales</taxon>
        <taxon>Oxalobacteraceae</taxon>
        <taxon>Telluria group</taxon>
        <taxon>Duganella</taxon>
    </lineage>
</organism>
<dbReference type="EMBL" id="JALJZU010000002">
    <property type="protein sequence ID" value="MCP2007511.1"/>
    <property type="molecule type" value="Genomic_DNA"/>
</dbReference>
<feature type="domain" description="Carbamoyltransferase C-terminal" evidence="2">
    <location>
        <begin position="349"/>
        <end position="520"/>
    </location>
</feature>
<dbReference type="EMBL" id="JAHTGR010000013">
    <property type="protein sequence ID" value="MBV6323820.1"/>
    <property type="molecule type" value="Genomic_DNA"/>
</dbReference>
<dbReference type="InterPro" id="IPR003696">
    <property type="entry name" value="Carbtransf_dom"/>
</dbReference>
<dbReference type="Proteomes" id="UP001155901">
    <property type="component" value="Unassembled WGS sequence"/>
</dbReference>
<protein>
    <submittedName>
        <fullName evidence="4">NodU family carbamoyl transferase</fullName>
    </submittedName>
    <submittedName>
        <fullName evidence="3">Nodulation protein</fullName>
    </submittedName>
</protein>